<dbReference type="Gene3D" id="3.40.50.300">
    <property type="entry name" value="P-loop containing nucleotide triphosphate hydrolases"/>
    <property type="match status" value="1"/>
</dbReference>
<proteinExistence type="predicted"/>
<sequence>MGKPIDGLKKEEINQNQEKSIISPEANGSSSNKINGEIEAENEDSEAAANGETIRISWRPSNLTTKNAPKFLKATGNGHRTQISVQTSDQATENAPKKVYGFENEVLSLQNLLGQRENGNNFKVIGIVGMRGTGKTTLCQQLVNSPELKKEYLPKIWINMSKKSEKDNKNDTKLATVKTLLDSLGVDGEKLIESSGTPENDKLKVLLYVLHQQLMGKKYLVVLDDVGESEDDWYEDLGCCANNSEELGNRLAHGLPKGYGGTVIVTSRDEEVAKKLVGKEGKNLYRLKPFSDPVSFWSIFIAAVEEEGEKVLPQDLEKLQQQLLKKCDGVPLAAITMGKAQAASIRDRRARKQDRVQDKKGK</sequence>
<feature type="compositionally biased region" description="Basic and acidic residues" evidence="2">
    <location>
        <begin position="353"/>
        <end position="362"/>
    </location>
</feature>
<dbReference type="PANTHER" id="PTHR36766">
    <property type="entry name" value="PLANT BROAD-SPECTRUM MILDEW RESISTANCE PROTEIN RPW8"/>
    <property type="match status" value="1"/>
</dbReference>
<dbReference type="GO" id="GO:0043531">
    <property type="term" value="F:ADP binding"/>
    <property type="evidence" value="ECO:0007669"/>
    <property type="project" value="InterPro"/>
</dbReference>
<dbReference type="GO" id="GO:0006952">
    <property type="term" value="P:defense response"/>
    <property type="evidence" value="ECO:0007669"/>
    <property type="project" value="UniProtKB-KW"/>
</dbReference>
<dbReference type="GeneID" id="107405902"/>
<dbReference type="AlphaFoldDB" id="A0A6P3Z304"/>
<keyword evidence="4" id="KW-1185">Reference proteome</keyword>
<dbReference type="SUPFAM" id="SSF52540">
    <property type="entry name" value="P-loop containing nucleoside triphosphate hydrolases"/>
    <property type="match status" value="1"/>
</dbReference>
<organism evidence="4 5">
    <name type="scientific">Ziziphus jujuba</name>
    <name type="common">Chinese jujube</name>
    <name type="synonym">Ziziphus sativa</name>
    <dbReference type="NCBI Taxonomy" id="326968"/>
    <lineage>
        <taxon>Eukaryota</taxon>
        <taxon>Viridiplantae</taxon>
        <taxon>Streptophyta</taxon>
        <taxon>Embryophyta</taxon>
        <taxon>Tracheophyta</taxon>
        <taxon>Spermatophyta</taxon>
        <taxon>Magnoliopsida</taxon>
        <taxon>eudicotyledons</taxon>
        <taxon>Gunneridae</taxon>
        <taxon>Pentapetalae</taxon>
        <taxon>rosids</taxon>
        <taxon>fabids</taxon>
        <taxon>Rosales</taxon>
        <taxon>Rhamnaceae</taxon>
        <taxon>Paliureae</taxon>
        <taxon>Ziziphus</taxon>
    </lineage>
</organism>
<feature type="compositionally biased region" description="Basic and acidic residues" evidence="2">
    <location>
        <begin position="1"/>
        <end position="13"/>
    </location>
</feature>
<feature type="region of interest" description="Disordered" evidence="2">
    <location>
        <begin position="1"/>
        <end position="53"/>
    </location>
</feature>
<dbReference type="Pfam" id="PF00931">
    <property type="entry name" value="NB-ARC"/>
    <property type="match status" value="1"/>
</dbReference>
<dbReference type="PANTHER" id="PTHR36766:SF40">
    <property type="entry name" value="DISEASE RESISTANCE PROTEIN RGA3"/>
    <property type="match status" value="1"/>
</dbReference>
<gene>
    <name evidence="5" type="primary">LOC107405902</name>
</gene>
<dbReference type="InterPro" id="IPR002182">
    <property type="entry name" value="NB-ARC"/>
</dbReference>
<name>A0A6P3Z304_ZIZJJ</name>
<dbReference type="RefSeq" id="XP_015868478.3">
    <property type="nucleotide sequence ID" value="XM_016012992.3"/>
</dbReference>
<dbReference type="InParanoid" id="A0A6P3Z304"/>
<feature type="domain" description="NB-ARC" evidence="3">
    <location>
        <begin position="118"/>
        <end position="279"/>
    </location>
</feature>
<dbReference type="KEGG" id="zju:107405902"/>
<feature type="region of interest" description="Disordered" evidence="2">
    <location>
        <begin position="343"/>
        <end position="362"/>
    </location>
</feature>
<evidence type="ECO:0000313" key="4">
    <source>
        <dbReference type="Proteomes" id="UP001652623"/>
    </source>
</evidence>
<evidence type="ECO:0000259" key="3">
    <source>
        <dbReference type="Pfam" id="PF00931"/>
    </source>
</evidence>
<protein>
    <submittedName>
        <fullName evidence="5">Probable disease resistance protein At5g45440</fullName>
    </submittedName>
</protein>
<dbReference type="InterPro" id="IPR027417">
    <property type="entry name" value="P-loop_NTPase"/>
</dbReference>
<evidence type="ECO:0000313" key="5">
    <source>
        <dbReference type="RefSeq" id="XP_015868478.3"/>
    </source>
</evidence>
<dbReference type="Proteomes" id="UP001652623">
    <property type="component" value="Chromosome 6"/>
</dbReference>
<dbReference type="PRINTS" id="PR00364">
    <property type="entry name" value="DISEASERSIST"/>
</dbReference>
<evidence type="ECO:0000256" key="2">
    <source>
        <dbReference type="SAM" id="MobiDB-lite"/>
    </source>
</evidence>
<accession>A0A6P3Z304</accession>
<feature type="compositionally biased region" description="Polar residues" evidence="2">
    <location>
        <begin position="14"/>
        <end position="34"/>
    </location>
</feature>
<reference evidence="5" key="1">
    <citation type="submission" date="2025-08" db="UniProtKB">
        <authorList>
            <consortium name="RefSeq"/>
        </authorList>
    </citation>
    <scope>IDENTIFICATION</scope>
    <source>
        <tissue evidence="5">Seedling</tissue>
    </source>
</reference>
<keyword evidence="1" id="KW-0611">Plant defense</keyword>
<evidence type="ECO:0000256" key="1">
    <source>
        <dbReference type="ARBA" id="ARBA00022821"/>
    </source>
</evidence>